<evidence type="ECO:0000313" key="1">
    <source>
        <dbReference type="EMBL" id="CAG8716786.1"/>
    </source>
</evidence>
<comment type="caution">
    <text evidence="1">The sequence shown here is derived from an EMBL/GenBank/DDBJ whole genome shotgun (WGS) entry which is preliminary data.</text>
</comment>
<protein>
    <submittedName>
        <fullName evidence="1">17078_t:CDS:1</fullName>
    </submittedName>
</protein>
<evidence type="ECO:0000313" key="2">
    <source>
        <dbReference type="Proteomes" id="UP000789525"/>
    </source>
</evidence>
<gene>
    <name evidence="1" type="ORF">ACOLOM_LOCUS10941</name>
</gene>
<accession>A0ACA9PMX7</accession>
<keyword evidence="2" id="KW-1185">Reference proteome</keyword>
<reference evidence="1" key="1">
    <citation type="submission" date="2021-06" db="EMBL/GenBank/DDBJ databases">
        <authorList>
            <person name="Kallberg Y."/>
            <person name="Tangrot J."/>
            <person name="Rosling A."/>
        </authorList>
    </citation>
    <scope>NUCLEOTIDE SEQUENCE</scope>
    <source>
        <strain evidence="1">CL356</strain>
    </source>
</reference>
<feature type="non-terminal residue" evidence="1">
    <location>
        <position position="1"/>
    </location>
</feature>
<sequence>WSELPNLRELVLDGRIILQFDTLPLDHPLERLCVQQWNAEVISSWINSNNLRQVTILGGLWKKDGFGGGRGTASISNPDMNRLLEKAERRGHWPAPWILLLEFPVSIFLEDVIATIMIFSLPHSIVPS</sequence>
<name>A0ACA9PMX7_9GLOM</name>
<proteinExistence type="predicted"/>
<dbReference type="EMBL" id="CAJVPT010037208">
    <property type="protein sequence ID" value="CAG8716786.1"/>
    <property type="molecule type" value="Genomic_DNA"/>
</dbReference>
<dbReference type="Proteomes" id="UP000789525">
    <property type="component" value="Unassembled WGS sequence"/>
</dbReference>
<organism evidence="1 2">
    <name type="scientific">Acaulospora colombiana</name>
    <dbReference type="NCBI Taxonomy" id="27376"/>
    <lineage>
        <taxon>Eukaryota</taxon>
        <taxon>Fungi</taxon>
        <taxon>Fungi incertae sedis</taxon>
        <taxon>Mucoromycota</taxon>
        <taxon>Glomeromycotina</taxon>
        <taxon>Glomeromycetes</taxon>
        <taxon>Diversisporales</taxon>
        <taxon>Acaulosporaceae</taxon>
        <taxon>Acaulospora</taxon>
    </lineage>
</organism>